<proteinExistence type="predicted"/>
<evidence type="ECO:0000313" key="2">
    <source>
        <dbReference type="Proteomes" id="UP001501697"/>
    </source>
</evidence>
<gene>
    <name evidence="1" type="ORF">GCM10022200_23790</name>
</gene>
<dbReference type="Proteomes" id="UP001501697">
    <property type="component" value="Unassembled WGS sequence"/>
</dbReference>
<reference evidence="2" key="1">
    <citation type="journal article" date="2019" name="Int. J. Syst. Evol. Microbiol.">
        <title>The Global Catalogue of Microorganisms (GCM) 10K type strain sequencing project: providing services to taxonomists for standard genome sequencing and annotation.</title>
        <authorList>
            <consortium name="The Broad Institute Genomics Platform"/>
            <consortium name="The Broad Institute Genome Sequencing Center for Infectious Disease"/>
            <person name="Wu L."/>
            <person name="Ma J."/>
        </authorList>
    </citation>
    <scope>NUCLEOTIDE SEQUENCE [LARGE SCALE GENOMIC DNA]</scope>
    <source>
        <strain evidence="2">JCM 16544</strain>
    </source>
</reference>
<evidence type="ECO:0008006" key="3">
    <source>
        <dbReference type="Google" id="ProtNLM"/>
    </source>
</evidence>
<sequence>MDREAWGGASMRYTVDDYALLVGVDRESREFVAVVREFPSLSWVAGTRVDAAAGLREVLSEVLSDMYANGEDVPAPQRTPVLNDLQPA</sequence>
<comment type="caution">
    <text evidence="1">The sequence shown here is derived from an EMBL/GenBank/DDBJ whole genome shotgun (WGS) entry which is preliminary data.</text>
</comment>
<dbReference type="InterPro" id="IPR035069">
    <property type="entry name" value="TTHA1013/TTHA0281-like"/>
</dbReference>
<evidence type="ECO:0000313" key="1">
    <source>
        <dbReference type="EMBL" id="GAA3639565.1"/>
    </source>
</evidence>
<name>A0ABP7ASE6_9MICO</name>
<protein>
    <recommendedName>
        <fullName evidence="3">Antitoxin HicB</fullName>
    </recommendedName>
</protein>
<dbReference type="SUPFAM" id="SSF143100">
    <property type="entry name" value="TTHA1013/TTHA0281-like"/>
    <property type="match status" value="1"/>
</dbReference>
<accession>A0ABP7ASE6</accession>
<keyword evidence="2" id="KW-1185">Reference proteome</keyword>
<dbReference type="EMBL" id="BAAAYU010000005">
    <property type="protein sequence ID" value="GAA3639565.1"/>
    <property type="molecule type" value="Genomic_DNA"/>
</dbReference>
<organism evidence="1 2">
    <name type="scientific">Microbacterium awajiense</name>
    <dbReference type="NCBI Taxonomy" id="415214"/>
    <lineage>
        <taxon>Bacteria</taxon>
        <taxon>Bacillati</taxon>
        <taxon>Actinomycetota</taxon>
        <taxon>Actinomycetes</taxon>
        <taxon>Micrococcales</taxon>
        <taxon>Microbacteriaceae</taxon>
        <taxon>Microbacterium</taxon>
    </lineage>
</organism>